<keyword evidence="1" id="KW-0472">Membrane</keyword>
<gene>
    <name evidence="2" type="ORF">FVB32_08340</name>
</gene>
<evidence type="ECO:0000256" key="1">
    <source>
        <dbReference type="SAM" id="Phobius"/>
    </source>
</evidence>
<dbReference type="Proteomes" id="UP000321456">
    <property type="component" value="Unassembled WGS sequence"/>
</dbReference>
<name>A0A5C8VAX8_9FLAO</name>
<keyword evidence="1" id="KW-1133">Transmembrane helix</keyword>
<evidence type="ECO:0000313" key="3">
    <source>
        <dbReference type="Proteomes" id="UP000321456"/>
    </source>
</evidence>
<accession>A0A5C8VAX8</accession>
<organism evidence="2 3">
    <name type="scientific">Flagellimonas hymeniacidonis</name>
    <dbReference type="NCBI Taxonomy" id="2603628"/>
    <lineage>
        <taxon>Bacteria</taxon>
        <taxon>Pseudomonadati</taxon>
        <taxon>Bacteroidota</taxon>
        <taxon>Flavobacteriia</taxon>
        <taxon>Flavobacteriales</taxon>
        <taxon>Flavobacteriaceae</taxon>
        <taxon>Flagellimonas</taxon>
    </lineage>
</organism>
<feature type="transmembrane region" description="Helical" evidence="1">
    <location>
        <begin position="114"/>
        <end position="135"/>
    </location>
</feature>
<dbReference type="AlphaFoldDB" id="A0A5C8VAX8"/>
<keyword evidence="1" id="KW-0812">Transmembrane</keyword>
<dbReference type="EMBL" id="VRUR01000001">
    <property type="protein sequence ID" value="TXN38289.1"/>
    <property type="molecule type" value="Genomic_DNA"/>
</dbReference>
<reference evidence="2 3" key="1">
    <citation type="submission" date="2019-08" db="EMBL/GenBank/DDBJ databases">
        <title>Professor.</title>
        <authorList>
            <person name="Park J.S."/>
        </authorList>
    </citation>
    <scope>NUCLEOTIDE SEQUENCE [LARGE SCALE GENOMIC DNA]</scope>
    <source>
        <strain evidence="2 3">176CP5-101</strain>
    </source>
</reference>
<keyword evidence="3" id="KW-1185">Reference proteome</keyword>
<proteinExistence type="predicted"/>
<protein>
    <submittedName>
        <fullName evidence="2">Uncharacterized protein</fullName>
    </submittedName>
</protein>
<evidence type="ECO:0000313" key="2">
    <source>
        <dbReference type="EMBL" id="TXN38289.1"/>
    </source>
</evidence>
<dbReference type="RefSeq" id="WP_147743129.1">
    <property type="nucleotide sequence ID" value="NZ_VRUR01000001.1"/>
</dbReference>
<sequence length="173" mass="18752">MKYVVFVILIFTMVFEGIAQTHDGTRYAKAKVYLQDHKVISAKDFTISGMEASFFDSNSGKQKSMMVDEIDFIKIPKGNHVLVGASFGAATGALSSLLIDLDTDALGRPQEKDAGFYLAMTGGGAVLGALVGLLVPKWKPIYLNKKSVGFYLPLQFDVSSEMGVATIKISMKI</sequence>
<comment type="caution">
    <text evidence="2">The sequence shown here is derived from an EMBL/GenBank/DDBJ whole genome shotgun (WGS) entry which is preliminary data.</text>
</comment>